<dbReference type="Proteomes" id="UP000290189">
    <property type="component" value="Unassembled WGS sequence"/>
</dbReference>
<reference evidence="1 2" key="1">
    <citation type="submission" date="2018-03" db="EMBL/GenBank/DDBJ databases">
        <authorList>
            <person name="Fogelqvist J."/>
        </authorList>
    </citation>
    <scope>NUCLEOTIDE SEQUENCE [LARGE SCALE GENOMIC DNA]</scope>
</reference>
<dbReference type="EMBL" id="OVEO01000007">
    <property type="protein sequence ID" value="SPQ97357.1"/>
    <property type="molecule type" value="Genomic_DNA"/>
</dbReference>
<accession>A0A3P3YB19</accession>
<dbReference type="Pfam" id="PF09803">
    <property type="entry name" value="Pet100"/>
    <property type="match status" value="1"/>
</dbReference>
<sequence length="90" mass="10601">MRMGSTSFELFKVGLYLTVPAGCVWMFNQEGHKKWWTSKEYIERKPSIPRSWIESTILDEDEIVRLRAEYKKAKQLSEAGRLDEDEPMTT</sequence>
<dbReference type="AlphaFoldDB" id="A0A3P3YB19"/>
<keyword evidence="1" id="KW-0496">Mitochondrion</keyword>
<geneLocation type="mitochondrion" evidence="1"/>
<proteinExistence type="predicted"/>
<organism evidence="1 2">
    <name type="scientific">Plasmodiophora brassicae</name>
    <name type="common">Clubroot disease agent</name>
    <dbReference type="NCBI Taxonomy" id="37360"/>
    <lineage>
        <taxon>Eukaryota</taxon>
        <taxon>Sar</taxon>
        <taxon>Rhizaria</taxon>
        <taxon>Endomyxa</taxon>
        <taxon>Phytomyxea</taxon>
        <taxon>Plasmodiophorida</taxon>
        <taxon>Plasmodiophoridae</taxon>
        <taxon>Plasmodiophora</taxon>
    </lineage>
</organism>
<dbReference type="GO" id="GO:0005739">
    <property type="term" value="C:mitochondrion"/>
    <property type="evidence" value="ECO:0007669"/>
    <property type="project" value="InterPro"/>
</dbReference>
<evidence type="ECO:0000313" key="2">
    <source>
        <dbReference type="Proteomes" id="UP000290189"/>
    </source>
</evidence>
<gene>
    <name evidence="1" type="ORF">PLBR_LOCUS4572</name>
</gene>
<dbReference type="GO" id="GO:0033617">
    <property type="term" value="P:mitochondrial respiratory chain complex IV assembly"/>
    <property type="evidence" value="ECO:0007669"/>
    <property type="project" value="InterPro"/>
</dbReference>
<protein>
    <submittedName>
        <fullName evidence="1">Uncharacterized protein</fullName>
    </submittedName>
</protein>
<evidence type="ECO:0000313" key="1">
    <source>
        <dbReference type="EMBL" id="SPQ97357.1"/>
    </source>
</evidence>
<name>A0A3P3YB19_PLABS</name>
<dbReference type="InterPro" id="IPR018625">
    <property type="entry name" value="Pet100"/>
</dbReference>